<dbReference type="GO" id="GO:0055085">
    <property type="term" value="P:transmembrane transport"/>
    <property type="evidence" value="ECO:0007669"/>
    <property type="project" value="InterPro"/>
</dbReference>
<keyword evidence="3" id="KW-1003">Cell membrane</keyword>
<dbReference type="InterPro" id="IPR000515">
    <property type="entry name" value="MetI-like"/>
</dbReference>
<feature type="transmembrane region" description="Helical" evidence="7">
    <location>
        <begin position="85"/>
        <end position="107"/>
    </location>
</feature>
<reference evidence="9" key="1">
    <citation type="journal article" date="2004" name="Science">
        <title>Reverse methanogenesis: testing the hypothesis with environmental genomics.</title>
        <authorList>
            <person name="Hallam S.J."/>
            <person name="Putnam N."/>
            <person name="Preston C.M."/>
            <person name="Detter J.C."/>
            <person name="Rokhsar D."/>
            <person name="Richardson P.M."/>
            <person name="DeLong E.F."/>
        </authorList>
    </citation>
    <scope>NUCLEOTIDE SEQUENCE</scope>
</reference>
<protein>
    <submittedName>
        <fullName evidence="9">Dipeptide ABC transporter permease</fullName>
    </submittedName>
</protein>
<dbReference type="SUPFAM" id="SSF161098">
    <property type="entry name" value="MetI-like"/>
    <property type="match status" value="1"/>
</dbReference>
<evidence type="ECO:0000259" key="8">
    <source>
        <dbReference type="PROSITE" id="PS50928"/>
    </source>
</evidence>
<evidence type="ECO:0000256" key="3">
    <source>
        <dbReference type="ARBA" id="ARBA00022475"/>
    </source>
</evidence>
<dbReference type="EMBL" id="AY714863">
    <property type="protein sequence ID" value="AAU83928.1"/>
    <property type="molecule type" value="Genomic_DNA"/>
</dbReference>
<dbReference type="PANTHER" id="PTHR43386:SF1">
    <property type="entry name" value="D,D-DIPEPTIDE TRANSPORT SYSTEM PERMEASE PROTEIN DDPC-RELATED"/>
    <property type="match status" value="1"/>
</dbReference>
<evidence type="ECO:0000313" key="9">
    <source>
        <dbReference type="EMBL" id="AAU83928.1"/>
    </source>
</evidence>
<keyword evidence="4 7" id="KW-0812">Transmembrane</keyword>
<evidence type="ECO:0000256" key="1">
    <source>
        <dbReference type="ARBA" id="ARBA00004651"/>
    </source>
</evidence>
<dbReference type="InterPro" id="IPR050366">
    <property type="entry name" value="BP-dependent_transpt_permease"/>
</dbReference>
<dbReference type="CDD" id="cd06261">
    <property type="entry name" value="TM_PBP2"/>
    <property type="match status" value="1"/>
</dbReference>
<dbReference type="PROSITE" id="PS50928">
    <property type="entry name" value="ABC_TM1"/>
    <property type="match status" value="1"/>
</dbReference>
<evidence type="ECO:0000256" key="6">
    <source>
        <dbReference type="ARBA" id="ARBA00023136"/>
    </source>
</evidence>
<dbReference type="PANTHER" id="PTHR43386">
    <property type="entry name" value="OLIGOPEPTIDE TRANSPORT SYSTEM PERMEASE PROTEIN APPC"/>
    <property type="match status" value="1"/>
</dbReference>
<proteinExistence type="inferred from homology"/>
<dbReference type="GO" id="GO:0005886">
    <property type="term" value="C:plasma membrane"/>
    <property type="evidence" value="ECO:0007669"/>
    <property type="project" value="UniProtKB-SubCell"/>
</dbReference>
<feature type="domain" description="ABC transmembrane type-1" evidence="8">
    <location>
        <begin position="54"/>
        <end position="240"/>
    </location>
</feature>
<reference evidence="9" key="2">
    <citation type="submission" date="2004-08" db="EMBL/GenBank/DDBJ databases">
        <authorList>
            <person name="Putnam N."/>
            <person name="Detter J.C."/>
            <person name="Richardson P.M."/>
            <person name="Rokhsar D."/>
        </authorList>
    </citation>
    <scope>NUCLEOTIDE SEQUENCE</scope>
</reference>
<feature type="transmembrane region" description="Helical" evidence="7">
    <location>
        <begin position="221"/>
        <end position="243"/>
    </location>
</feature>
<keyword evidence="6 7" id="KW-0472">Membrane</keyword>
<accession>Q649J9</accession>
<name>Q649J9_UNCAG</name>
<comment type="similarity">
    <text evidence="7">Belongs to the binding-protein-dependent transport system permease family.</text>
</comment>
<keyword evidence="2 7" id="KW-0813">Transport</keyword>
<organism evidence="9">
    <name type="scientific">Uncultured archaeon GZfos26G2</name>
    <dbReference type="NCBI Taxonomy" id="3386331"/>
    <lineage>
        <taxon>Archaea</taxon>
        <taxon>Methanobacteriati</taxon>
        <taxon>Methanobacteriota</taxon>
        <taxon>Stenosarchaea group</taxon>
        <taxon>Methanomicrobia</taxon>
        <taxon>Candidatus Methanophagales</taxon>
        <taxon>Candidatus Methanophagaceae</taxon>
        <taxon>Candidatus Methanophaga</taxon>
    </lineage>
</organism>
<dbReference type="Gene3D" id="1.10.3720.10">
    <property type="entry name" value="MetI-like"/>
    <property type="match status" value="1"/>
</dbReference>
<dbReference type="AlphaFoldDB" id="Q649J9"/>
<gene>
    <name evidence="9" type="ORF">GZ35A2_3</name>
</gene>
<evidence type="ECO:0000256" key="5">
    <source>
        <dbReference type="ARBA" id="ARBA00022989"/>
    </source>
</evidence>
<comment type="subcellular location">
    <subcellularLocation>
        <location evidence="1 7">Cell membrane</location>
        <topology evidence="1 7">Multi-pass membrane protein</topology>
    </subcellularLocation>
</comment>
<keyword evidence="5 7" id="KW-1133">Transmembrane helix</keyword>
<sequence>MLVIAIFAPFLARYDPGEPSLSILMPPSFAHLLGTNDIGQDIWSRLLCGAKNTLLVALGVGVFTTLLSTVIGASAALVGGLYDRILMRVIDALIVIPAFIVIILVAAYVLPNVWTLIFLISILTWQGGARLVRAQTLSLKERMSVYAARTFGANKLYLVIRHIIPDLSPILFAVFIHSATRGVFMEAGLAFLGIADISTVSWGLMMHHALRFYYLDVWKWWLIPTGLALSVTIMALVFIGHAFETAMDPRLRKMEQEDWQC</sequence>
<evidence type="ECO:0000256" key="2">
    <source>
        <dbReference type="ARBA" id="ARBA00022448"/>
    </source>
</evidence>
<dbReference type="Pfam" id="PF00528">
    <property type="entry name" value="BPD_transp_1"/>
    <property type="match status" value="1"/>
</dbReference>
<evidence type="ECO:0000256" key="7">
    <source>
        <dbReference type="RuleBase" id="RU363032"/>
    </source>
</evidence>
<feature type="transmembrane region" description="Helical" evidence="7">
    <location>
        <begin position="54"/>
        <end position="78"/>
    </location>
</feature>
<feature type="transmembrane region" description="Helical" evidence="7">
    <location>
        <begin position="187"/>
        <end position="209"/>
    </location>
</feature>
<dbReference type="InterPro" id="IPR035906">
    <property type="entry name" value="MetI-like_sf"/>
</dbReference>
<evidence type="ECO:0000256" key="4">
    <source>
        <dbReference type="ARBA" id="ARBA00022692"/>
    </source>
</evidence>